<evidence type="ECO:0000256" key="5">
    <source>
        <dbReference type="ARBA" id="ARBA00022747"/>
    </source>
</evidence>
<dbReference type="InterPro" id="IPR017985">
    <property type="entry name" value="MeTrfase_CN4_CS"/>
</dbReference>
<dbReference type="PANTHER" id="PTHR13370">
    <property type="entry name" value="RNA METHYLASE-RELATED"/>
    <property type="match status" value="1"/>
</dbReference>
<feature type="compositionally biased region" description="Polar residues" evidence="9">
    <location>
        <begin position="13"/>
        <end position="23"/>
    </location>
</feature>
<dbReference type="AlphaFoldDB" id="A0A499UJY2"/>
<dbReference type="InterPro" id="IPR002941">
    <property type="entry name" value="DNA_methylase_N4/N6"/>
</dbReference>
<evidence type="ECO:0000313" key="12">
    <source>
        <dbReference type="Proteomes" id="UP000463951"/>
    </source>
</evidence>
<keyword evidence="4" id="KW-0949">S-adenosyl-L-methionine</keyword>
<evidence type="ECO:0000256" key="3">
    <source>
        <dbReference type="ARBA" id="ARBA00022679"/>
    </source>
</evidence>
<evidence type="ECO:0000256" key="1">
    <source>
        <dbReference type="ARBA" id="ARBA00010203"/>
    </source>
</evidence>
<comment type="catalytic activity">
    <reaction evidence="7">
        <text>a 2'-deoxycytidine in DNA + S-adenosyl-L-methionine = an N(4)-methyl-2'-deoxycytidine in DNA + S-adenosyl-L-homocysteine + H(+)</text>
        <dbReference type="Rhea" id="RHEA:16857"/>
        <dbReference type="Rhea" id="RHEA-COMP:11369"/>
        <dbReference type="Rhea" id="RHEA-COMP:13674"/>
        <dbReference type="ChEBI" id="CHEBI:15378"/>
        <dbReference type="ChEBI" id="CHEBI:57856"/>
        <dbReference type="ChEBI" id="CHEBI:59789"/>
        <dbReference type="ChEBI" id="CHEBI:85452"/>
        <dbReference type="ChEBI" id="CHEBI:137933"/>
        <dbReference type="EC" id="2.1.1.113"/>
    </reaction>
</comment>
<dbReference type="PRINTS" id="PR00508">
    <property type="entry name" value="S21N4MTFRASE"/>
</dbReference>
<keyword evidence="6" id="KW-0238">DNA-binding</keyword>
<gene>
    <name evidence="11" type="primary">yhdJ</name>
    <name evidence="11" type="ORF">SSPO_026760</name>
</gene>
<evidence type="ECO:0000313" key="11">
    <source>
        <dbReference type="EMBL" id="BBJ39958.1"/>
    </source>
</evidence>
<dbReference type="GO" id="GO:0015667">
    <property type="term" value="F:site-specific DNA-methyltransferase (cytosine-N4-specific) activity"/>
    <property type="evidence" value="ECO:0007669"/>
    <property type="project" value="UniProtKB-EC"/>
</dbReference>
<evidence type="ECO:0000256" key="8">
    <source>
        <dbReference type="RuleBase" id="RU362026"/>
    </source>
</evidence>
<evidence type="ECO:0000256" key="7">
    <source>
        <dbReference type="ARBA" id="ARBA00049120"/>
    </source>
</evidence>
<feature type="region of interest" description="Disordered" evidence="9">
    <location>
        <begin position="1"/>
        <end position="23"/>
    </location>
</feature>
<keyword evidence="5" id="KW-0680">Restriction system</keyword>
<dbReference type="GO" id="GO:0005737">
    <property type="term" value="C:cytoplasm"/>
    <property type="evidence" value="ECO:0007669"/>
    <property type="project" value="TreeGrafter"/>
</dbReference>
<reference evidence="11 12" key="1">
    <citation type="journal article" date="2020" name="Int. J. Syst. Evol. Microbiol.">
        <title>Reclassification of Streptomyces castelarensis and Streptomyces sporoclivatus as later heterotypic synonyms of Streptomyces antimycoticus.</title>
        <authorList>
            <person name="Komaki H."/>
            <person name="Tamura T."/>
        </authorList>
    </citation>
    <scope>NUCLEOTIDE SEQUENCE [LARGE SCALE GENOMIC DNA]</scope>
    <source>
        <strain evidence="11 12">NBRC 100767</strain>
    </source>
</reference>
<dbReference type="GO" id="GO:0008170">
    <property type="term" value="F:N-methyltransferase activity"/>
    <property type="evidence" value="ECO:0007669"/>
    <property type="project" value="InterPro"/>
</dbReference>
<dbReference type="Gene3D" id="3.40.50.150">
    <property type="entry name" value="Vaccinia Virus protein VP39"/>
    <property type="match status" value="1"/>
</dbReference>
<dbReference type="InterPro" id="IPR029063">
    <property type="entry name" value="SAM-dependent_MTases_sf"/>
</dbReference>
<name>A0A499UJY2_9ACTN</name>
<feature type="domain" description="DNA methylase N-4/N-6" evidence="10">
    <location>
        <begin position="45"/>
        <end position="346"/>
    </location>
</feature>
<proteinExistence type="inferred from homology"/>
<evidence type="ECO:0000259" key="10">
    <source>
        <dbReference type="Pfam" id="PF01555"/>
    </source>
</evidence>
<dbReference type="EMBL" id="AP019620">
    <property type="protein sequence ID" value="BBJ39958.1"/>
    <property type="molecule type" value="Genomic_DNA"/>
</dbReference>
<dbReference type="GO" id="GO:0009007">
    <property type="term" value="F:site-specific DNA-methyltransferase (adenine-specific) activity"/>
    <property type="evidence" value="ECO:0007669"/>
    <property type="project" value="TreeGrafter"/>
</dbReference>
<dbReference type="InterPro" id="IPR001091">
    <property type="entry name" value="RM_Methyltransferase"/>
</dbReference>
<comment type="similarity">
    <text evidence="1">Belongs to the N(4)/N(6)-methyltransferase family. N(4) subfamily.</text>
</comment>
<protein>
    <recommendedName>
        <fullName evidence="8">Methyltransferase</fullName>
        <ecNumber evidence="8">2.1.1.-</ecNumber>
    </recommendedName>
</protein>
<evidence type="ECO:0000256" key="9">
    <source>
        <dbReference type="SAM" id="MobiDB-lite"/>
    </source>
</evidence>
<organism evidence="11 12">
    <name type="scientific">Streptomyces antimycoticus</name>
    <dbReference type="NCBI Taxonomy" id="68175"/>
    <lineage>
        <taxon>Bacteria</taxon>
        <taxon>Bacillati</taxon>
        <taxon>Actinomycetota</taxon>
        <taxon>Actinomycetes</taxon>
        <taxon>Kitasatosporales</taxon>
        <taxon>Streptomycetaceae</taxon>
        <taxon>Streptomyces</taxon>
        <taxon>Streptomyces violaceusniger group</taxon>
    </lineage>
</organism>
<dbReference type="GO" id="GO:0032259">
    <property type="term" value="P:methylation"/>
    <property type="evidence" value="ECO:0007669"/>
    <property type="project" value="UniProtKB-KW"/>
</dbReference>
<evidence type="ECO:0000256" key="4">
    <source>
        <dbReference type="ARBA" id="ARBA00022691"/>
    </source>
</evidence>
<keyword evidence="2 11" id="KW-0489">Methyltransferase</keyword>
<dbReference type="SUPFAM" id="SSF53335">
    <property type="entry name" value="S-adenosyl-L-methionine-dependent methyltransferases"/>
    <property type="match status" value="1"/>
</dbReference>
<dbReference type="PANTHER" id="PTHR13370:SF3">
    <property type="entry name" value="TRNA (GUANINE(10)-N2)-METHYLTRANSFERASE HOMOLOG"/>
    <property type="match status" value="1"/>
</dbReference>
<sequence length="361" mass="39237">MNPPTRIGGDLQSGPQSADATNLPRNTILIGDVRERLAELPAASVDTIITSPPYFGVRDYGHEQQLGAEPDVDGWVNGLQLVARELARVLRPNGSLWLNLGDSYSRRPAEGAAPKSLLLGPARVALALVRDGWTLRNEVIWAKTNPMPSSVADRLTTTHELIYFFTRSPRYYFDLDPIRRPLVSGKRQNPSDAPRSYPPAGIGAANRKGWTLNNNRGLGRLKASGLSGHPLGKNPGDVWTLPTAGFRGGHFAAFPMSLAERPLLAACPERVCSVCGQPWHRALERRDGRLLAVGDLEPTCMCGADGIPGVVLDPFMGTGTTALAAEKHGRDWIGIELNPAYAELAEQRLRTQRAKQRRPAA</sequence>
<evidence type="ECO:0000256" key="2">
    <source>
        <dbReference type="ARBA" id="ARBA00022603"/>
    </source>
</evidence>
<dbReference type="REBASE" id="310714">
    <property type="entry name" value="M.Ssp100767ORF26760P"/>
</dbReference>
<dbReference type="GO" id="GO:0009307">
    <property type="term" value="P:DNA restriction-modification system"/>
    <property type="evidence" value="ECO:0007669"/>
    <property type="project" value="UniProtKB-KW"/>
</dbReference>
<dbReference type="Proteomes" id="UP000463951">
    <property type="component" value="Chromosome"/>
</dbReference>
<dbReference type="PROSITE" id="PS00093">
    <property type="entry name" value="N4_MTASE"/>
    <property type="match status" value="1"/>
</dbReference>
<evidence type="ECO:0000256" key="6">
    <source>
        <dbReference type="ARBA" id="ARBA00023125"/>
    </source>
</evidence>
<dbReference type="EC" id="2.1.1.-" evidence="8"/>
<accession>A0A499UJY2</accession>
<keyword evidence="3 11" id="KW-0808">Transferase</keyword>
<dbReference type="GO" id="GO:0003677">
    <property type="term" value="F:DNA binding"/>
    <property type="evidence" value="ECO:0007669"/>
    <property type="project" value="UniProtKB-KW"/>
</dbReference>
<dbReference type="Pfam" id="PF01555">
    <property type="entry name" value="N6_N4_Mtase"/>
    <property type="match status" value="1"/>
</dbReference>